<dbReference type="InterPro" id="IPR027372">
    <property type="entry name" value="Phytase-like_dom"/>
</dbReference>
<reference evidence="3" key="1">
    <citation type="submission" date="2023-08" db="EMBL/GenBank/DDBJ databases">
        <title>Comparative genomics and taxonomic characterization of three novel marine species of genus Marivirga.</title>
        <authorList>
            <person name="Muhammad N."/>
            <person name="Kim S.-G."/>
        </authorList>
    </citation>
    <scope>NUCLEOTIDE SEQUENCE</scope>
    <source>
        <strain evidence="3">BKB1-2</strain>
    </source>
</reference>
<dbReference type="RefSeq" id="WP_322346427.1">
    <property type="nucleotide sequence ID" value="NZ_CP129968.2"/>
</dbReference>
<dbReference type="PANTHER" id="PTHR37957:SF1">
    <property type="entry name" value="PHYTASE-LIKE DOMAIN-CONTAINING PROTEIN"/>
    <property type="match status" value="1"/>
</dbReference>
<dbReference type="KEGG" id="marp:QYS47_23435"/>
<gene>
    <name evidence="3" type="ORF">QYS47_23435</name>
</gene>
<evidence type="ECO:0000313" key="3">
    <source>
        <dbReference type="EMBL" id="WKK80125.2"/>
    </source>
</evidence>
<evidence type="ECO:0000259" key="2">
    <source>
        <dbReference type="Pfam" id="PF13449"/>
    </source>
</evidence>
<proteinExistence type="predicted"/>
<dbReference type="PROSITE" id="PS51257">
    <property type="entry name" value="PROKAR_LIPOPROTEIN"/>
    <property type="match status" value="1"/>
</dbReference>
<keyword evidence="1" id="KW-0732">Signal</keyword>
<name>A0AA49GIJ3_9BACT</name>
<feature type="chain" id="PRO_5041311887" evidence="1">
    <location>
        <begin position="22"/>
        <end position="365"/>
    </location>
</feature>
<protein>
    <submittedName>
        <fullName evidence="3">Esterase-like activity of phytase family protein</fullName>
    </submittedName>
</protein>
<dbReference type="Pfam" id="PF13449">
    <property type="entry name" value="Phytase-like"/>
    <property type="match status" value="1"/>
</dbReference>
<organism evidence="3">
    <name type="scientific">Marivirga arenosa</name>
    <dbReference type="NCBI Taxonomy" id="3059076"/>
    <lineage>
        <taxon>Bacteria</taxon>
        <taxon>Pseudomonadati</taxon>
        <taxon>Bacteroidota</taxon>
        <taxon>Cytophagia</taxon>
        <taxon>Cytophagales</taxon>
        <taxon>Marivirgaceae</taxon>
        <taxon>Marivirga</taxon>
    </lineage>
</organism>
<sequence>MNLRVVSLFSIILFLSACSLSNSSDESLKYSFELVDQIILDPNKIKDESVLGGLSSIDYLGSNQYIVISDDRSEYSDARLYKLQIQFSEEGIENYEFLNTIYLKNELNNRFSQDELDPESIRYRKKSNSYFITSEGGRIGGYIDPFIWEINKNGEFLRNIETPSLFRFYEDKGVRKNGAFESLSFENDTIIWYVNELPLIQDGISPGFTKGSYPLRLVRYDIKNNKVLAQYAYQIEPLQKKPIPEDGFYINSVPEILWIDDNTLWVMERSYTTGVGNFVRVYQVNTSKASDIQNIEYLEGSEFNSVSKRLVLDFSDYNIRIDNIEGLTFGPNFPDGSKSVLFISDDNFNKDQETQLWLFKMNYDF</sequence>
<dbReference type="AlphaFoldDB" id="A0AA49GIJ3"/>
<evidence type="ECO:0000256" key="1">
    <source>
        <dbReference type="SAM" id="SignalP"/>
    </source>
</evidence>
<dbReference type="PANTHER" id="PTHR37957">
    <property type="entry name" value="BLR7070 PROTEIN"/>
    <property type="match status" value="1"/>
</dbReference>
<dbReference type="EMBL" id="CP129968">
    <property type="protein sequence ID" value="WKK80125.2"/>
    <property type="molecule type" value="Genomic_DNA"/>
</dbReference>
<feature type="signal peptide" evidence="1">
    <location>
        <begin position="1"/>
        <end position="21"/>
    </location>
</feature>
<accession>A0AA49GIJ3</accession>
<feature type="domain" description="Phytase-like" evidence="2">
    <location>
        <begin position="51"/>
        <end position="348"/>
    </location>
</feature>
<dbReference type="Proteomes" id="UP001232019">
    <property type="component" value="Chromosome"/>
</dbReference>